<dbReference type="RefSeq" id="XP_009045065.1">
    <property type="nucleotide sequence ID" value="XM_009046817.1"/>
</dbReference>
<keyword evidence="4" id="KW-1185">Reference proteome</keyword>
<keyword evidence="2" id="KW-0472">Membrane</keyword>
<proteinExistence type="predicted"/>
<feature type="compositionally biased region" description="Basic residues" evidence="1">
    <location>
        <begin position="366"/>
        <end position="386"/>
    </location>
</feature>
<dbReference type="AlphaFoldDB" id="V4CPA2"/>
<gene>
    <name evidence="3" type="ORF">LOTGIDRAFT_170951</name>
</gene>
<reference evidence="3 4" key="1">
    <citation type="journal article" date="2013" name="Nature">
        <title>Insights into bilaterian evolution from three spiralian genomes.</title>
        <authorList>
            <person name="Simakov O."/>
            <person name="Marletaz F."/>
            <person name="Cho S.J."/>
            <person name="Edsinger-Gonzales E."/>
            <person name="Havlak P."/>
            <person name="Hellsten U."/>
            <person name="Kuo D.H."/>
            <person name="Larsson T."/>
            <person name="Lv J."/>
            <person name="Arendt D."/>
            <person name="Savage R."/>
            <person name="Osoegawa K."/>
            <person name="de Jong P."/>
            <person name="Grimwood J."/>
            <person name="Chapman J.A."/>
            <person name="Shapiro H."/>
            <person name="Aerts A."/>
            <person name="Otillar R.P."/>
            <person name="Terry A.Y."/>
            <person name="Boore J.L."/>
            <person name="Grigoriev I.V."/>
            <person name="Lindberg D.R."/>
            <person name="Seaver E.C."/>
            <person name="Weisblat D.A."/>
            <person name="Putnam N.H."/>
            <person name="Rokhsar D.S."/>
        </authorList>
    </citation>
    <scope>NUCLEOTIDE SEQUENCE [LARGE SCALE GENOMIC DNA]</scope>
</reference>
<protein>
    <submittedName>
        <fullName evidence="3">Uncharacterized protein</fullName>
    </submittedName>
</protein>
<accession>V4CPA2</accession>
<dbReference type="HOGENOM" id="CLU_426605_0_0_1"/>
<feature type="region of interest" description="Disordered" evidence="1">
    <location>
        <begin position="356"/>
        <end position="404"/>
    </location>
</feature>
<feature type="compositionally biased region" description="Polar residues" evidence="1">
    <location>
        <begin position="388"/>
        <end position="402"/>
    </location>
</feature>
<organism evidence="3 4">
    <name type="scientific">Lottia gigantea</name>
    <name type="common">Giant owl limpet</name>
    <dbReference type="NCBI Taxonomy" id="225164"/>
    <lineage>
        <taxon>Eukaryota</taxon>
        <taxon>Metazoa</taxon>
        <taxon>Spiralia</taxon>
        <taxon>Lophotrochozoa</taxon>
        <taxon>Mollusca</taxon>
        <taxon>Gastropoda</taxon>
        <taxon>Patellogastropoda</taxon>
        <taxon>Lottioidea</taxon>
        <taxon>Lottiidae</taxon>
        <taxon>Lottia</taxon>
    </lineage>
</organism>
<keyword evidence="2" id="KW-0812">Transmembrane</keyword>
<keyword evidence="2" id="KW-1133">Transmembrane helix</keyword>
<dbReference type="EMBL" id="KB199835">
    <property type="protein sequence ID" value="ESP04255.1"/>
    <property type="molecule type" value="Genomic_DNA"/>
</dbReference>
<name>V4CPA2_LOTGI</name>
<dbReference type="KEGG" id="lgi:LOTGIDRAFT_170951"/>
<evidence type="ECO:0000313" key="3">
    <source>
        <dbReference type="EMBL" id="ESP04255.1"/>
    </source>
</evidence>
<dbReference type="GeneID" id="20241604"/>
<feature type="transmembrane region" description="Helical" evidence="2">
    <location>
        <begin position="15"/>
        <end position="36"/>
    </location>
</feature>
<dbReference type="CTD" id="20241604"/>
<evidence type="ECO:0000313" key="4">
    <source>
        <dbReference type="Proteomes" id="UP000030746"/>
    </source>
</evidence>
<dbReference type="Proteomes" id="UP000030746">
    <property type="component" value="Unassembled WGS sequence"/>
</dbReference>
<sequence>MNGTTGNLSSIKPEVIWIPYSFLIVLMIAVLAFSFVRYHRRKITKRKWTKEYADENLHIQRAGIHGITCNSNDMRLVDLGSSMMHPEILRLCTDFSIQSLPNFARHNLELKSSKDTDESVDVNKIVIEDWMEHKELKQMRISNLSAGIHKDTSATFQKDALVSFQKDGSENFDHDLVEIGIDEVCESCKRIVLQYHKHNPHRLKTLKDSLHSHPPYPFETQANSFVPIVNNELKSAEHFCLCKCRCCNANVNREPVTPILQPKTEDVVTVGNERLGEYHDSLIQSESQHTSHLNDNIVCPKGDIYAIPEKKWWSHKIFNDKYVKPTKNTDMFERAIDKVASMVDIDLSQRKCYENTKTGVTNHGKALPKRKRSYVRKSVSKRRHRNSLSMSQAKSTSQSYVSSYHKRPLSQIRIATDYSSTTSSERQSDDEYRSYEEIWSGRNDIGQASNIHNDTFKNQLSSTSRNTKPDCHRSKGCHKSYLPRINFHYSQTMTEKFKEPLNMDSISDCSVNVKMKLPPELQINSSSENSVAYEKWLSRETSQINSNLIEMAKLPGKSNTESNRDPDIQKQLKVDDKRKDDIRSIAQSCHHQLIKCTTLHNPYDQYFNCTDAEKMNQVVPKSNENRTGDIYWLDIHNEDTIV</sequence>
<evidence type="ECO:0000256" key="2">
    <source>
        <dbReference type="SAM" id="Phobius"/>
    </source>
</evidence>
<evidence type="ECO:0000256" key="1">
    <source>
        <dbReference type="SAM" id="MobiDB-lite"/>
    </source>
</evidence>